<feature type="coiled-coil region" evidence="1">
    <location>
        <begin position="1033"/>
        <end position="1060"/>
    </location>
</feature>
<evidence type="ECO:0000256" key="2">
    <source>
        <dbReference type="SAM" id="MobiDB-lite"/>
    </source>
</evidence>
<feature type="coiled-coil region" evidence="1">
    <location>
        <begin position="240"/>
        <end position="323"/>
    </location>
</feature>
<feature type="compositionally biased region" description="Basic and acidic residues" evidence="2">
    <location>
        <begin position="1649"/>
        <end position="1662"/>
    </location>
</feature>
<evidence type="ECO:0000259" key="3">
    <source>
        <dbReference type="Pfam" id="PF25770"/>
    </source>
</evidence>
<evidence type="ECO:0000256" key="1">
    <source>
        <dbReference type="SAM" id="Coils"/>
    </source>
</evidence>
<dbReference type="Ensembl" id="ENSMZET00005005895.1">
    <property type="protein sequence ID" value="ENSMZEP00005005650.1"/>
    <property type="gene ID" value="ENSMZEG00005004379.1"/>
</dbReference>
<feature type="compositionally biased region" description="Polar residues" evidence="2">
    <location>
        <begin position="1501"/>
        <end position="1517"/>
    </location>
</feature>
<feature type="domain" description="CEP152 CEP63 binding coiled coil" evidence="3">
    <location>
        <begin position="1287"/>
        <end position="1337"/>
    </location>
</feature>
<dbReference type="GeneTree" id="ENSGT00950000182870"/>
<reference evidence="4 5" key="1">
    <citation type="journal article" date="2014" name="Nature">
        <title>The genomic substrate for adaptive radiation in African cichlid fish.</title>
        <authorList>
            <person name="Brawand D."/>
            <person name="Wagner C.E."/>
            <person name="Li Y.I."/>
            <person name="Malinsky M."/>
            <person name="Keller I."/>
            <person name="Fan S."/>
            <person name="Simakov O."/>
            <person name="Ng A.Y."/>
            <person name="Lim Z.W."/>
            <person name="Bezault E."/>
            <person name="Turner-Maier J."/>
            <person name="Johnson J."/>
            <person name="Alcazar R."/>
            <person name="Noh H.J."/>
            <person name="Russell P."/>
            <person name="Aken B."/>
            <person name="Alfoldi J."/>
            <person name="Amemiya C."/>
            <person name="Azzouzi N."/>
            <person name="Baroiller J.F."/>
            <person name="Barloy-Hubler F."/>
            <person name="Berlin A."/>
            <person name="Bloomquist R."/>
            <person name="Carleton K.L."/>
            <person name="Conte M.A."/>
            <person name="D'Cotta H."/>
            <person name="Eshel O."/>
            <person name="Gaffney L."/>
            <person name="Galibert F."/>
            <person name="Gante H.F."/>
            <person name="Gnerre S."/>
            <person name="Greuter L."/>
            <person name="Guyon R."/>
            <person name="Haddad N.S."/>
            <person name="Haerty W."/>
            <person name="Harris R.M."/>
            <person name="Hofmann H.A."/>
            <person name="Hourlier T."/>
            <person name="Hulata G."/>
            <person name="Jaffe D.B."/>
            <person name="Lara M."/>
            <person name="Lee A.P."/>
            <person name="MacCallum I."/>
            <person name="Mwaiko S."/>
            <person name="Nikaido M."/>
            <person name="Nishihara H."/>
            <person name="Ozouf-Costaz C."/>
            <person name="Penman D.J."/>
            <person name="Przybylski D."/>
            <person name="Rakotomanga M."/>
            <person name="Renn S.C.P."/>
            <person name="Ribeiro F.J."/>
            <person name="Ron M."/>
            <person name="Salzburger W."/>
            <person name="Sanchez-Pulido L."/>
            <person name="Santos M.E."/>
            <person name="Searle S."/>
            <person name="Sharpe T."/>
            <person name="Swofford R."/>
            <person name="Tan F.J."/>
            <person name="Williams L."/>
            <person name="Young S."/>
            <person name="Yin S."/>
            <person name="Okada N."/>
            <person name="Kocher T.D."/>
            <person name="Miska E.A."/>
            <person name="Lander E.S."/>
            <person name="Venkatesh B."/>
            <person name="Fernald R.D."/>
            <person name="Meyer A."/>
            <person name="Ponting C.P."/>
            <person name="Streelman J.T."/>
            <person name="Lindblad-Toh K."/>
            <person name="Seehausen O."/>
            <person name="Di Palma F."/>
        </authorList>
    </citation>
    <scope>NUCLEOTIDE SEQUENCE</scope>
</reference>
<keyword evidence="1" id="KW-0175">Coiled coil</keyword>
<dbReference type="PANTHER" id="PTHR10337">
    <property type="entry name" value="SHC TRANSFORMING PROTEIN"/>
    <property type="match status" value="1"/>
</dbReference>
<feature type="region of interest" description="Disordered" evidence="2">
    <location>
        <begin position="1542"/>
        <end position="1586"/>
    </location>
</feature>
<feature type="coiled-coil region" evidence="1">
    <location>
        <begin position="369"/>
        <end position="489"/>
    </location>
</feature>
<dbReference type="InterPro" id="IPR057664">
    <property type="entry name" value="CEP152_PLK4_bind"/>
</dbReference>
<feature type="region of interest" description="Disordered" evidence="2">
    <location>
        <begin position="940"/>
        <end position="979"/>
    </location>
</feature>
<feature type="compositionally biased region" description="Basic and acidic residues" evidence="2">
    <location>
        <begin position="1542"/>
        <end position="1553"/>
    </location>
</feature>
<reference evidence="4" key="3">
    <citation type="submission" date="2025-09" db="UniProtKB">
        <authorList>
            <consortium name="Ensembl"/>
        </authorList>
    </citation>
    <scope>IDENTIFICATION</scope>
</reference>
<feature type="coiled-coil region" evidence="1">
    <location>
        <begin position="552"/>
        <end position="733"/>
    </location>
</feature>
<feature type="compositionally biased region" description="Basic and acidic residues" evidence="2">
    <location>
        <begin position="24"/>
        <end position="35"/>
    </location>
</feature>
<feature type="coiled-coil region" evidence="1">
    <location>
        <begin position="812"/>
        <end position="898"/>
    </location>
</feature>
<reference evidence="4" key="2">
    <citation type="submission" date="2025-08" db="UniProtKB">
        <authorList>
            <consortium name="Ensembl"/>
        </authorList>
    </citation>
    <scope>IDENTIFICATION</scope>
</reference>
<organism evidence="4 5">
    <name type="scientific">Maylandia zebra</name>
    <name type="common">zebra mbuna</name>
    <dbReference type="NCBI Taxonomy" id="106582"/>
    <lineage>
        <taxon>Eukaryota</taxon>
        <taxon>Metazoa</taxon>
        <taxon>Chordata</taxon>
        <taxon>Craniata</taxon>
        <taxon>Vertebrata</taxon>
        <taxon>Euteleostomi</taxon>
        <taxon>Actinopterygii</taxon>
        <taxon>Neopterygii</taxon>
        <taxon>Teleostei</taxon>
        <taxon>Neoteleostei</taxon>
        <taxon>Acanthomorphata</taxon>
        <taxon>Ovalentaria</taxon>
        <taxon>Cichlomorphae</taxon>
        <taxon>Cichliformes</taxon>
        <taxon>Cichlidae</taxon>
        <taxon>African cichlids</taxon>
        <taxon>Pseudocrenilabrinae</taxon>
        <taxon>Haplochromini</taxon>
        <taxon>Maylandia</taxon>
        <taxon>Maylandia zebra complex</taxon>
    </lineage>
</organism>
<feature type="region of interest" description="Disordered" evidence="2">
    <location>
        <begin position="1489"/>
        <end position="1517"/>
    </location>
</feature>
<keyword evidence="5" id="KW-1185">Reference proteome</keyword>
<dbReference type="STRING" id="106582.ENSMZEP00005005650"/>
<dbReference type="InterPro" id="IPR051235">
    <property type="entry name" value="CEP152/SHC-Transforming"/>
</dbReference>
<protein>
    <submittedName>
        <fullName evidence="4">Centrosomal protein 152</fullName>
    </submittedName>
</protein>
<dbReference type="Pfam" id="PF25769">
    <property type="entry name" value="PLK4_bind_CEP152"/>
    <property type="match status" value="1"/>
</dbReference>
<dbReference type="GO" id="GO:0005813">
    <property type="term" value="C:centrosome"/>
    <property type="evidence" value="ECO:0007669"/>
    <property type="project" value="TreeGrafter"/>
</dbReference>
<accession>A0A3P9B723</accession>
<name>A0A3P9B723_9CICH</name>
<feature type="compositionally biased region" description="Acidic residues" evidence="2">
    <location>
        <begin position="38"/>
        <end position="47"/>
    </location>
</feature>
<proteinExistence type="predicted"/>
<feature type="coiled-coil region" evidence="1">
    <location>
        <begin position="1203"/>
        <end position="1273"/>
    </location>
</feature>
<evidence type="ECO:0000313" key="4">
    <source>
        <dbReference type="Ensembl" id="ENSMZEP00005005650.1"/>
    </source>
</evidence>
<feature type="region of interest" description="Disordered" evidence="2">
    <location>
        <begin position="1"/>
        <end position="92"/>
    </location>
</feature>
<dbReference type="PANTHER" id="PTHR10337:SF6">
    <property type="entry name" value="CENTROSOMAL PROTEIN OF 152 KDA"/>
    <property type="match status" value="1"/>
</dbReference>
<dbReference type="Proteomes" id="UP000265160">
    <property type="component" value="LG7"/>
</dbReference>
<dbReference type="InterPro" id="IPR057659">
    <property type="entry name" value="CEP152_CC"/>
</dbReference>
<feature type="compositionally biased region" description="Polar residues" evidence="2">
    <location>
        <begin position="1678"/>
        <end position="1690"/>
    </location>
</feature>
<feature type="region of interest" description="Disordered" evidence="2">
    <location>
        <begin position="1642"/>
        <end position="1690"/>
    </location>
</feature>
<dbReference type="GO" id="GO:0007099">
    <property type="term" value="P:centriole replication"/>
    <property type="evidence" value="ECO:0007669"/>
    <property type="project" value="TreeGrafter"/>
</dbReference>
<dbReference type="Pfam" id="PF25770">
    <property type="entry name" value="CC_CEP63-bind_CEP152"/>
    <property type="match status" value="1"/>
</dbReference>
<evidence type="ECO:0000313" key="5">
    <source>
        <dbReference type="Proteomes" id="UP000265160"/>
    </source>
</evidence>
<sequence>MMSIDFDSAALQTQHDEEEYDQEDYAREQELHKLLTDLPDDMLEDSIDSSSPELDYTACSNKNTGNSPQSSWTRQWSDHPRPAPHTQNYDEGLNNEYAYKDGAARINGHRSPPQSQPLPHTWNQDHQFTQADYTCTSMGTDKMTETSDFSTEFESKPYPQGASNHVEYNGERGYIDKQNHQFQSEVCDRGANQYKVSYNPHHPAHQPNMFKPQAAPQGQFDHLQRDFLDSTQQNADREQLAQVQILNKAQQRQIEDLERKLEDSRRNMRYLEHQFVIVKDEKDGLAVSLREASRLIEEAKEREVQMQNKLKAMEQQIQILTERDHENMKKQRVADAAVDSMKQQMLELRRSDTLSRAWEQHDRDLAVIKEKHEAALLALQQKLDSTSQALNEQLDIGQKLREHVKLLERQREEEQLERARVVNALTQRLEESQQQCAKLLQTNSVQEMSQMQIKLQQALSAKALSENMNKVLQEDMADLKEQIALYESAVKHGVIVIDLSSNSENQLSESCVDLGLKKTNRKNGTLNSTALAHLSDSKLPKDEALRLLRVEMQRCLGSLKGKRQKINQLQEELQQCQRRVNEMQIELDEKKLNSEMKETSQKKHQDMTGDSQKELMRLQEDKTHLQEQVELLEKKNQELKENEEKLKSANSELCTKMREMIQELDQEKQEAAERSERIHQQYRNDVVNRIRTELMLEHDAQVERLTTQHQQQLQQLQSQLSEANDKMLAVQECYISVCKEKDLLEESIRSREKEEKLIREESGTAMQKLRSELEAQHQASVMELKAVWSKEKEAEFQQTLTSHLASTEAAWKEELQKMEKTWAQRLEEATREEHQEVAETSCQTDENEVSWTISAEELDSRLSAQRQQLQLESENVRRKAVEEARKRVQRELQEKHLDDMAKQVEGAVTRAYNRWIEDLTSLPEYQAALQTEKEKWEQLQEKHTQQKVSQALKEAEEQWRRKHKNQQEENGSGPQRMEELQEELAALQSQLEQVTREQAALLKAELAGARAAWNRDKQQEITIIQARSEQVYQAKLQEQCKKLEQAVFQAREDADLQKNELLLQMEAKLQQTVSAREEEWRCQHAEKETIQGKQIRDELQAELQTALAEVQAQLLRNTKTDHQGTEDTRRTSGATSEATITHIIQTSCRDIVQRAVAQAKKEWKTITEENLSRALKETQKQHEGQIKKMQTVLSQQREQCHCRKECSETVSKLQKKNQDLQRHLEKTCRQLQHSVREHKTAIQHLKDEHESVLQRAKEEHLQQLEEVKRATESSGSSGQQQKLQQGLEEMKQQYLMTVEKIRGDMLRYLQESRERAAEMIRREVQRERQDTARKMRRYYLTCLQELLEDGGKTAGQEAIIILNLFAWFIMAPLVNCIDFPVFCSAEKKIMNAASKLAAMAKVLETPIKSKSAKNQSFQRCSMAVSTTGCLPGRNAGFTKNLPTLTELPDFRTEERCLREKTCADSEQNPTADVRTKLLSHLDILASRREETSVDEGMKPQNVYTTQPSYKSSHQTVSPSHMNLVNVSVRCKSREMYMQGCDSRKAETHLDSQRQRKPVLIQEAPVRDEKQNDWSMTSGDSDTDFQVPRLSYSGRKVEPVKPFSVSAASASNIGEFGSHSPDVSDLTVYNEISKKTPDTETFVHAKRSVHREPTPGSECEKLQEGWSRPPFSELRQRQQDSGFDSPFYQQK</sequence>
<feature type="compositionally biased region" description="Polar residues" evidence="2">
    <location>
        <begin position="48"/>
        <end position="75"/>
    </location>
</feature>